<proteinExistence type="predicted"/>
<protein>
    <recommendedName>
        <fullName evidence="4">HIT-type domain-containing protein</fullName>
    </recommendedName>
</protein>
<feature type="compositionally biased region" description="Basic and acidic residues" evidence="3">
    <location>
        <begin position="310"/>
        <end position="319"/>
    </location>
</feature>
<feature type="compositionally biased region" description="Polar residues" evidence="3">
    <location>
        <begin position="320"/>
        <end position="341"/>
    </location>
</feature>
<dbReference type="PANTHER" id="PTHR15555">
    <property type="entry name" value="ZINC FINGER HIT DOMAIN CONTAINING PROTEIN 2 PROTEIN FON -RELATED"/>
    <property type="match status" value="1"/>
</dbReference>
<feature type="domain" description="HIT-type" evidence="4">
    <location>
        <begin position="73"/>
        <end position="106"/>
    </location>
</feature>
<dbReference type="SUPFAM" id="SSF144232">
    <property type="entry name" value="HIT/MYND zinc finger-like"/>
    <property type="match status" value="1"/>
</dbReference>
<dbReference type="GeneID" id="108444507"/>
<dbReference type="RefSeq" id="XP_017581201.1">
    <property type="nucleotide sequence ID" value="XM_017725712.2"/>
</dbReference>
<feature type="region of interest" description="Disordered" evidence="3">
    <location>
        <begin position="23"/>
        <end position="67"/>
    </location>
</feature>
<feature type="region of interest" description="Disordered" evidence="3">
    <location>
        <begin position="282"/>
        <end position="366"/>
    </location>
</feature>
<dbReference type="CDD" id="cd23024">
    <property type="entry name" value="zf-HIT_ZNHIT2-3"/>
    <property type="match status" value="1"/>
</dbReference>
<evidence type="ECO:0000256" key="1">
    <source>
        <dbReference type="PROSITE-ProRule" id="PRU00453"/>
    </source>
</evidence>
<dbReference type="InterPro" id="IPR007529">
    <property type="entry name" value="Znf_HIT"/>
</dbReference>
<dbReference type="GO" id="GO:0008270">
    <property type="term" value="F:zinc ion binding"/>
    <property type="evidence" value="ECO:0007669"/>
    <property type="project" value="UniProtKB-UniRule"/>
</dbReference>
<dbReference type="Gene3D" id="3.30.60.190">
    <property type="match status" value="1"/>
</dbReference>
<evidence type="ECO:0000256" key="2">
    <source>
        <dbReference type="SAM" id="Coils"/>
    </source>
</evidence>
<reference evidence="5" key="2">
    <citation type="submission" date="2025-08" db="UniProtKB">
        <authorList>
            <consortium name="Ensembl"/>
        </authorList>
    </citation>
    <scope>IDENTIFICATION</scope>
</reference>
<dbReference type="STRING" id="42514.ENSPNAP00000036962"/>
<dbReference type="PANTHER" id="PTHR15555:SF0">
    <property type="entry name" value="ZINC FINGER HIT DOMAIN-CONTAINING PROTEIN 2"/>
    <property type="match status" value="1"/>
</dbReference>
<reference evidence="5" key="3">
    <citation type="submission" date="2025-09" db="UniProtKB">
        <authorList>
            <consortium name="Ensembl"/>
        </authorList>
    </citation>
    <scope>IDENTIFICATION</scope>
</reference>
<keyword evidence="1" id="KW-0863">Zinc-finger</keyword>
<dbReference type="PROSITE" id="PS51083">
    <property type="entry name" value="ZF_HIT"/>
    <property type="match status" value="1"/>
</dbReference>
<evidence type="ECO:0000313" key="6">
    <source>
        <dbReference type="Proteomes" id="UP001501920"/>
    </source>
</evidence>
<evidence type="ECO:0000259" key="4">
    <source>
        <dbReference type="PROSITE" id="PS51083"/>
    </source>
</evidence>
<dbReference type="Proteomes" id="UP001501920">
    <property type="component" value="Chromosome 18"/>
</dbReference>
<reference evidence="5 6" key="1">
    <citation type="submission" date="2020-10" db="EMBL/GenBank/DDBJ databases">
        <title>Pygocentrus nattereri (red-bellied piranha) genome, fPygNat1, primary haplotype.</title>
        <authorList>
            <person name="Myers G."/>
            <person name="Meyer A."/>
            <person name="Karagic N."/>
            <person name="Pippel M."/>
            <person name="Winkler S."/>
            <person name="Tracey A."/>
            <person name="Wood J."/>
            <person name="Formenti G."/>
            <person name="Howe K."/>
            <person name="Fedrigo O."/>
            <person name="Jarvis E.D."/>
        </authorList>
    </citation>
    <scope>NUCLEOTIDE SEQUENCE [LARGE SCALE GENOMIC DNA]</scope>
</reference>
<feature type="coiled-coil region" evidence="2">
    <location>
        <begin position="165"/>
        <end position="207"/>
    </location>
</feature>
<keyword evidence="1" id="KW-0479">Metal-binding</keyword>
<feature type="compositionally biased region" description="Basic and acidic residues" evidence="3">
    <location>
        <begin position="295"/>
        <end position="304"/>
    </location>
</feature>
<evidence type="ECO:0000313" key="5">
    <source>
        <dbReference type="Ensembl" id="ENSPNAP00000036962.2"/>
    </source>
</evidence>
<dbReference type="Ensembl" id="ENSPNAT00000032312.2">
    <property type="protein sequence ID" value="ENSPNAP00000036962.2"/>
    <property type="gene ID" value="ENSPNAG00000005616.2"/>
</dbReference>
<organism evidence="5 6">
    <name type="scientific">Pygocentrus nattereri</name>
    <name type="common">Red-bellied piranha</name>
    <dbReference type="NCBI Taxonomy" id="42514"/>
    <lineage>
        <taxon>Eukaryota</taxon>
        <taxon>Metazoa</taxon>
        <taxon>Chordata</taxon>
        <taxon>Craniata</taxon>
        <taxon>Vertebrata</taxon>
        <taxon>Euteleostomi</taxon>
        <taxon>Actinopterygii</taxon>
        <taxon>Neopterygii</taxon>
        <taxon>Teleostei</taxon>
        <taxon>Ostariophysi</taxon>
        <taxon>Characiformes</taxon>
        <taxon>Characoidei</taxon>
        <taxon>Pygocentrus</taxon>
    </lineage>
</organism>
<gene>
    <name evidence="5" type="primary">ZNHIT2</name>
</gene>
<name>A0A3B4EKH9_PYGNA</name>
<feature type="compositionally biased region" description="Polar residues" evidence="3">
    <location>
        <begin position="352"/>
        <end position="363"/>
    </location>
</feature>
<keyword evidence="1" id="KW-0862">Zinc</keyword>
<dbReference type="CTD" id="741"/>
<keyword evidence="6" id="KW-1185">Reference proteome</keyword>
<dbReference type="InterPro" id="IPR039646">
    <property type="entry name" value="ZNHIT2"/>
</dbReference>
<sequence>MDHLIRRRIPACVRTLLTDVTPKEDELRDWTEPEPEPVTRDGISLPVGDAPEALLTPTGTSSTDGAGPSARPCGLCLSRPSCYTCPRCNVPYCGLPCYRSPAHSICSEEFYKECVLEKLKCQSETREEGRSRMQEILLRLRTSADTDGGMENLLKDLVEETGGGMKEQDTEMLELLSRLAELQASGKEEHSEEILEILQKLREIEEGDEESDDEDLALKLSDLNVDALTEEQLWNLLPSRDKEKFEEMVRGDSAACLVERWKPWWEKHEQNTKVLVEELQSGEERKSYSGNGMRVAEDGMKNERESEENQTEKVSEIQCKDTNATKQRQVTTPPSRSSQSPEKQKKTPKLRNANSVKGSNPAPSISAKIPPLHTISSSPSPLVQFSVVNALYGYTFSLCRFNGDISELELLLEFCRTVLETSESLGSARVFSSFSEALEGAISASGLDRDNPEAPVQTLEAVAHILTGRSKDDPTGYVLSALSQLRSVFSKARASVAREEGEWRRKLFLAGKKCEFFQSWVKENADAVRSSANWTWREFSRRLEERETMDRERRGLEEGWRKGRRRGRTLIEEID</sequence>
<dbReference type="Pfam" id="PF04438">
    <property type="entry name" value="zf-HIT"/>
    <property type="match status" value="1"/>
</dbReference>
<dbReference type="AlphaFoldDB" id="A0A3B4EKH9"/>
<evidence type="ECO:0000256" key="3">
    <source>
        <dbReference type="SAM" id="MobiDB-lite"/>
    </source>
</evidence>
<accession>A0A3B4EKH9</accession>
<dbReference type="GeneTree" id="ENSGT00390000017147"/>
<keyword evidence="2" id="KW-0175">Coiled coil</keyword>